<keyword evidence="1" id="KW-1133">Transmembrane helix</keyword>
<proteinExistence type="predicted"/>
<keyword evidence="1" id="KW-0472">Membrane</keyword>
<dbReference type="Proteomes" id="UP000034569">
    <property type="component" value="Unassembled WGS sequence"/>
</dbReference>
<evidence type="ECO:0000313" key="3">
    <source>
        <dbReference type="Proteomes" id="UP000034569"/>
    </source>
</evidence>
<dbReference type="EMBL" id="LCLU01000010">
    <property type="protein sequence ID" value="KKU22568.1"/>
    <property type="molecule type" value="Genomic_DNA"/>
</dbReference>
<dbReference type="AlphaFoldDB" id="A0A0G1QXL3"/>
<name>A0A0G1QXL3_9BACT</name>
<sequence>MAGNRIKTAFKRGFLFLLIPGLLIYIFGITVSIFDSFWSPFFFLIFGKNLFWGAGLLVSLALTLIIGWILTSRLFQGRLITNLTGRLWSKIPLLNLFFGKDFFSKEDLEKTRAALVEYPSPGWFQIGFITGKQKIGGEDLYKIFMPTAPLPATGMFGFTKIIGGNKIIPLKNPPLEVIKLLVSCGFVDIGALKKEDDA</sequence>
<dbReference type="Pfam" id="PF04367">
    <property type="entry name" value="DUF502"/>
    <property type="match status" value="1"/>
</dbReference>
<accession>A0A0G1QXL3</accession>
<keyword evidence="1" id="KW-0812">Transmembrane</keyword>
<reference evidence="2 3" key="1">
    <citation type="journal article" date="2015" name="Nature">
        <title>rRNA introns, odd ribosomes, and small enigmatic genomes across a large radiation of phyla.</title>
        <authorList>
            <person name="Brown C.T."/>
            <person name="Hug L.A."/>
            <person name="Thomas B.C."/>
            <person name="Sharon I."/>
            <person name="Castelle C.J."/>
            <person name="Singh A."/>
            <person name="Wilkins M.J."/>
            <person name="Williams K.H."/>
            <person name="Banfield J.F."/>
        </authorList>
    </citation>
    <scope>NUCLEOTIDE SEQUENCE [LARGE SCALE GENOMIC DNA]</scope>
</reference>
<feature type="transmembrane region" description="Helical" evidence="1">
    <location>
        <begin position="14"/>
        <end position="38"/>
    </location>
</feature>
<evidence type="ECO:0000313" key="2">
    <source>
        <dbReference type="EMBL" id="KKU22568.1"/>
    </source>
</evidence>
<protein>
    <recommendedName>
        <fullName evidence="4">DUF502 domain-containing protein</fullName>
    </recommendedName>
</protein>
<evidence type="ECO:0008006" key="4">
    <source>
        <dbReference type="Google" id="ProtNLM"/>
    </source>
</evidence>
<organism evidence="2 3">
    <name type="scientific">Candidatus Azambacteria bacterium GW2011_GWC1_46_13</name>
    <dbReference type="NCBI Taxonomy" id="1618619"/>
    <lineage>
        <taxon>Bacteria</taxon>
        <taxon>Candidatus Azamiibacteriota</taxon>
    </lineage>
</organism>
<evidence type="ECO:0000256" key="1">
    <source>
        <dbReference type="SAM" id="Phobius"/>
    </source>
</evidence>
<feature type="transmembrane region" description="Helical" evidence="1">
    <location>
        <begin position="50"/>
        <end position="70"/>
    </location>
</feature>
<comment type="caution">
    <text evidence="2">The sequence shown here is derived from an EMBL/GenBank/DDBJ whole genome shotgun (WGS) entry which is preliminary data.</text>
</comment>
<gene>
    <name evidence="2" type="ORF">UX33_C0010G0015</name>
</gene>
<dbReference type="InterPro" id="IPR007462">
    <property type="entry name" value="COV1-like"/>
</dbReference>